<organism evidence="1">
    <name type="scientific">marine sediment metagenome</name>
    <dbReference type="NCBI Taxonomy" id="412755"/>
    <lineage>
        <taxon>unclassified sequences</taxon>
        <taxon>metagenomes</taxon>
        <taxon>ecological metagenomes</taxon>
    </lineage>
</organism>
<comment type="caution">
    <text evidence="1">The sequence shown here is derived from an EMBL/GenBank/DDBJ whole genome shotgun (WGS) entry which is preliminary data.</text>
</comment>
<dbReference type="EMBL" id="LAZR01002525">
    <property type="protein sequence ID" value="KKN28917.1"/>
    <property type="molecule type" value="Genomic_DNA"/>
</dbReference>
<sequence length="154" mass="17915">MNQIQEIPVTVPGGNIPVLIAKDNIPFVWPMVEPRLQIIIDKQEFVDFDLPHVYNLLLLEQAQLWIAGSGEMIMITRIGNYPNGVKRLIVDFIQGTNYKNYKEHMEYIEHWAVQLGATQAEAEIQPGLEKFLIKEQGWKRRRVKIFKHLSRGLH</sequence>
<accession>A0A0F9PW20</accession>
<evidence type="ECO:0000313" key="1">
    <source>
        <dbReference type="EMBL" id="KKN28917.1"/>
    </source>
</evidence>
<reference evidence="1" key="1">
    <citation type="journal article" date="2015" name="Nature">
        <title>Complex archaea that bridge the gap between prokaryotes and eukaryotes.</title>
        <authorList>
            <person name="Spang A."/>
            <person name="Saw J.H."/>
            <person name="Jorgensen S.L."/>
            <person name="Zaremba-Niedzwiedzka K."/>
            <person name="Martijn J."/>
            <person name="Lind A.E."/>
            <person name="van Eijk R."/>
            <person name="Schleper C."/>
            <person name="Guy L."/>
            <person name="Ettema T.J."/>
        </authorList>
    </citation>
    <scope>NUCLEOTIDE SEQUENCE</scope>
</reference>
<gene>
    <name evidence="1" type="ORF">LCGC14_0849380</name>
</gene>
<dbReference type="AlphaFoldDB" id="A0A0F9PW20"/>
<proteinExistence type="predicted"/>
<name>A0A0F9PW20_9ZZZZ</name>
<protein>
    <submittedName>
        <fullName evidence="1">Uncharacterized protein</fullName>
    </submittedName>
</protein>